<sequence length="387" mass="43758">MSNIYSEDIQKKKLNEYLNFLIKHGGSDLHIKSNSQIRGRINGDIVKFSQKPFPKSEALALAKELLRGRFDEFIEKKSLDFTYRLNDEYRFRVNIFFQIDGVSAVFRTIPTKIPTIDDLRLPQVLKKICDESMRGLVLVTGPTGSGKTTTIASMLNRINNTRASHIVTIEDPVEFVFEDSECIVNQRALGQDCNTFSDSLRAALREDPDIIFVGEMRDLETIETALHAAETGHLVFSTLHTLDAKESINRIIGMFEPSEQSRIKISFASVLEAVISQRLAVTTDGRRTPVVEVLRKNVRIKDMILSDRYSEVTDAIRDGKNTYGMQTFDQHLLELYTAGIISKEEALDKSTNRSDLNIGIKNIMLKQKADGQSGGDEYKEDIKLQDV</sequence>
<dbReference type="Gene3D" id="3.30.450.90">
    <property type="match status" value="1"/>
</dbReference>
<feature type="domain" description="AAA+ ATPase" evidence="2">
    <location>
        <begin position="133"/>
        <end position="258"/>
    </location>
</feature>
<dbReference type="EMBL" id="FIZP01000001">
    <property type="protein sequence ID" value="CZE45912.1"/>
    <property type="molecule type" value="Genomic_DNA"/>
</dbReference>
<organism evidence="3 4">
    <name type="scientific">Campylobacter geochelonis</name>
    <dbReference type="NCBI Taxonomy" id="1780362"/>
    <lineage>
        <taxon>Bacteria</taxon>
        <taxon>Pseudomonadati</taxon>
        <taxon>Campylobacterota</taxon>
        <taxon>Epsilonproteobacteria</taxon>
        <taxon>Campylobacterales</taxon>
        <taxon>Campylobacteraceae</taxon>
        <taxon>Campylobacter</taxon>
    </lineage>
</organism>
<keyword evidence="4" id="KW-1185">Reference proteome</keyword>
<dbReference type="InterPro" id="IPR001482">
    <property type="entry name" value="T2SS/T4SS_dom"/>
</dbReference>
<dbReference type="PANTHER" id="PTHR30486:SF12">
    <property type="entry name" value="TYPE IV PILUS ATPASE PILU"/>
    <property type="match status" value="1"/>
</dbReference>
<evidence type="ECO:0000313" key="3">
    <source>
        <dbReference type="EMBL" id="CZE45912.1"/>
    </source>
</evidence>
<name>A0A128EC22_9BACT</name>
<proteinExistence type="inferred from homology"/>
<dbReference type="GO" id="GO:0005524">
    <property type="term" value="F:ATP binding"/>
    <property type="evidence" value="ECO:0007669"/>
    <property type="project" value="InterPro"/>
</dbReference>
<evidence type="ECO:0000259" key="2">
    <source>
        <dbReference type="SMART" id="SM00382"/>
    </source>
</evidence>
<dbReference type="InterPro" id="IPR003593">
    <property type="entry name" value="AAA+_ATPase"/>
</dbReference>
<dbReference type="OrthoDB" id="9810761at2"/>
<dbReference type="InterPro" id="IPR027417">
    <property type="entry name" value="P-loop_NTPase"/>
</dbReference>
<dbReference type="SMART" id="SM00382">
    <property type="entry name" value="AAA"/>
    <property type="match status" value="1"/>
</dbReference>
<gene>
    <name evidence="3" type="primary">pilT_1</name>
    <name evidence="3" type="ORF">ERS672216_00097</name>
</gene>
<evidence type="ECO:0000256" key="1">
    <source>
        <dbReference type="ARBA" id="ARBA00006611"/>
    </source>
</evidence>
<dbReference type="GO" id="GO:0016887">
    <property type="term" value="F:ATP hydrolysis activity"/>
    <property type="evidence" value="ECO:0007669"/>
    <property type="project" value="InterPro"/>
</dbReference>
<dbReference type="NCBIfam" id="TIGR01420">
    <property type="entry name" value="pilT_fam"/>
    <property type="match status" value="1"/>
</dbReference>
<dbReference type="Proteomes" id="UP000069632">
    <property type="component" value="Unassembled WGS sequence"/>
</dbReference>
<dbReference type="InterPro" id="IPR006321">
    <property type="entry name" value="PilT/PilU"/>
</dbReference>
<evidence type="ECO:0000313" key="4">
    <source>
        <dbReference type="Proteomes" id="UP000069632"/>
    </source>
</evidence>
<dbReference type="Gene3D" id="3.40.50.300">
    <property type="entry name" value="P-loop containing nucleotide triphosphate hydrolases"/>
    <property type="match status" value="1"/>
</dbReference>
<accession>A0A128EC22</accession>
<dbReference type="CDD" id="cd01131">
    <property type="entry name" value="PilT"/>
    <property type="match status" value="1"/>
</dbReference>
<dbReference type="AlphaFoldDB" id="A0A128EC22"/>
<comment type="similarity">
    <text evidence="1">Belongs to the GSP E family.</text>
</comment>
<dbReference type="Pfam" id="PF00437">
    <property type="entry name" value="T2SSE"/>
    <property type="match status" value="1"/>
</dbReference>
<dbReference type="RefSeq" id="WP_075539851.1">
    <property type="nucleotide sequence ID" value="NZ_CP053844.1"/>
</dbReference>
<dbReference type="SUPFAM" id="SSF52540">
    <property type="entry name" value="P-loop containing nucleoside triphosphate hydrolases"/>
    <property type="match status" value="1"/>
</dbReference>
<reference evidence="3 4" key="1">
    <citation type="submission" date="2016-02" db="EMBL/GenBank/DDBJ databases">
        <authorList>
            <consortium name="Pathogen Informatics"/>
        </authorList>
    </citation>
    <scope>NUCLEOTIDE SEQUENCE [LARGE SCALE GENOMIC DNA]</scope>
    <source>
        <strain evidence="3 4">RC20</strain>
    </source>
</reference>
<protein>
    <submittedName>
        <fullName evidence="3">Twitching mobility protein</fullName>
    </submittedName>
</protein>
<dbReference type="InterPro" id="IPR050921">
    <property type="entry name" value="T4SS_GSP_E_ATPase"/>
</dbReference>
<dbReference type="PANTHER" id="PTHR30486">
    <property type="entry name" value="TWITCHING MOTILITY PROTEIN PILT"/>
    <property type="match status" value="1"/>
</dbReference>